<dbReference type="AlphaFoldDB" id="A0A6S6P9Y8"/>
<sequence length="87" mass="10159">MNSFIKSCIFIKNIQERLIIESKSSQKHPEFYAHTNLPEDFLSRITTANIPFAKPHLIQNDTFKQQPTGHNLFKNYAIKISFLSIYT</sequence>
<proteinExistence type="predicted"/>
<dbReference type="EMBL" id="AP023326">
    <property type="protein sequence ID" value="BCI65597.1"/>
    <property type="molecule type" value="Genomic_DNA"/>
</dbReference>
<dbReference type="Proteomes" id="UP000515220">
    <property type="component" value="Chromosome"/>
</dbReference>
<protein>
    <submittedName>
        <fullName evidence="1">Uncharacterized protein</fullName>
    </submittedName>
</protein>
<organism evidence="1 2">
    <name type="scientific">Acetobacter aceti</name>
    <dbReference type="NCBI Taxonomy" id="435"/>
    <lineage>
        <taxon>Bacteria</taxon>
        <taxon>Pseudomonadati</taxon>
        <taxon>Pseudomonadota</taxon>
        <taxon>Alphaproteobacteria</taxon>
        <taxon>Acetobacterales</taxon>
        <taxon>Acetobacteraceae</taxon>
        <taxon>Acetobacter</taxon>
        <taxon>Acetobacter subgen. Acetobacter</taxon>
    </lineage>
</organism>
<accession>A0A6S6P9Y8</accession>
<evidence type="ECO:0000313" key="1">
    <source>
        <dbReference type="EMBL" id="BCI65597.1"/>
    </source>
</evidence>
<name>A0A6S6P9Y8_ACEAC</name>
<reference evidence="1 2" key="1">
    <citation type="submission" date="2020-07" db="EMBL/GenBank/DDBJ databases">
        <title>Complete Genome Sequence of an acetic acid bacterium, Acetobacter aceti JCM20276.</title>
        <authorList>
            <person name="Hirose Y."/>
            <person name="Mihara H."/>
        </authorList>
    </citation>
    <scope>NUCLEOTIDE SEQUENCE [LARGE SCALE GENOMIC DNA]</scope>
    <source>
        <strain evidence="1 2">JCM20276</strain>
    </source>
</reference>
<evidence type="ECO:0000313" key="2">
    <source>
        <dbReference type="Proteomes" id="UP000515220"/>
    </source>
</evidence>
<gene>
    <name evidence="1" type="ORF">AAJCM20276_02210</name>
</gene>